<dbReference type="InterPro" id="IPR000843">
    <property type="entry name" value="HTH_LacI"/>
</dbReference>
<dbReference type="InterPro" id="IPR028082">
    <property type="entry name" value="Peripla_BP_I"/>
</dbReference>
<feature type="domain" description="HTH lacI-type" evidence="4">
    <location>
        <begin position="9"/>
        <end position="63"/>
    </location>
</feature>
<dbReference type="GO" id="GO:0003700">
    <property type="term" value="F:DNA-binding transcription factor activity"/>
    <property type="evidence" value="ECO:0007669"/>
    <property type="project" value="TreeGrafter"/>
</dbReference>
<dbReference type="PROSITE" id="PS50932">
    <property type="entry name" value="HTH_LACI_2"/>
    <property type="match status" value="1"/>
</dbReference>
<dbReference type="InterPro" id="IPR046335">
    <property type="entry name" value="LacI/GalR-like_sensor"/>
</dbReference>
<dbReference type="InterPro" id="IPR010982">
    <property type="entry name" value="Lambda_DNA-bd_dom_sf"/>
</dbReference>
<dbReference type="SUPFAM" id="SSF47413">
    <property type="entry name" value="lambda repressor-like DNA-binding domains"/>
    <property type="match status" value="1"/>
</dbReference>
<reference evidence="5 6" key="1">
    <citation type="submission" date="2019-08" db="EMBL/GenBank/DDBJ databases">
        <title>In-depth cultivation of the pig gut microbiome towards novel bacterial diversity and tailored functional studies.</title>
        <authorList>
            <person name="Wylensek D."/>
            <person name="Hitch T.C.A."/>
            <person name="Clavel T."/>
        </authorList>
    </citation>
    <scope>NUCLEOTIDE SEQUENCE [LARGE SCALE GENOMIC DNA]</scope>
    <source>
        <strain evidence="5 6">BBE-744-WT-12</strain>
    </source>
</reference>
<dbReference type="AlphaFoldDB" id="A0A844G3J2"/>
<dbReference type="Gene3D" id="1.10.260.40">
    <property type="entry name" value="lambda repressor-like DNA-binding domains"/>
    <property type="match status" value="1"/>
</dbReference>
<dbReference type="EMBL" id="VUNS01000008">
    <property type="protein sequence ID" value="MST97201.1"/>
    <property type="molecule type" value="Genomic_DNA"/>
</dbReference>
<name>A0A844G3J2_9BACT</name>
<evidence type="ECO:0000256" key="3">
    <source>
        <dbReference type="ARBA" id="ARBA00023163"/>
    </source>
</evidence>
<dbReference type="PANTHER" id="PTHR30146">
    <property type="entry name" value="LACI-RELATED TRANSCRIPTIONAL REPRESSOR"/>
    <property type="match status" value="1"/>
</dbReference>
<keyword evidence="6" id="KW-1185">Reference proteome</keyword>
<protein>
    <submittedName>
        <fullName evidence="5">LacI family transcriptional regulator</fullName>
    </submittedName>
</protein>
<accession>A0A844G3J2</accession>
<dbReference type="Proteomes" id="UP000435649">
    <property type="component" value="Unassembled WGS sequence"/>
</dbReference>
<dbReference type="Pfam" id="PF13377">
    <property type="entry name" value="Peripla_BP_3"/>
    <property type="match status" value="1"/>
</dbReference>
<keyword evidence="1" id="KW-0805">Transcription regulation</keyword>
<gene>
    <name evidence="5" type="ORF">FYJ85_09110</name>
</gene>
<sequence>MAGKASPAMKMADIAEQLGISTVAVSLALRGSPQVSKELRSRVARIAAEHGFRTRRYPQRRGSSAAGTLQGRIAVVKGSYFSDSDPVAALIRSSVLQRLNERKVPFEVVPFERLEAEPALLDDCRGILSDYSCKPEQCRLFAGHPHASVMNEELGIGPWDLYKANDLQAGELAAEYLIGRGFAQTLLVYGEPMSFRPETNPRLQGFRNRMKTERIPVTELRCDYAESSGSVTGRFKALLDRFGNRLGIFAFNDLLAYRICLTLDFLGLVRRPGELEIISCDNTFLLKGFNPPVPEVDLHIQEIASRAVDGLLWRIENPSACAADLLVRPGLVVAGEE</sequence>
<dbReference type="SMART" id="SM00354">
    <property type="entry name" value="HTH_LACI"/>
    <property type="match status" value="1"/>
</dbReference>
<evidence type="ECO:0000256" key="2">
    <source>
        <dbReference type="ARBA" id="ARBA00023125"/>
    </source>
</evidence>
<dbReference type="RefSeq" id="WP_154418078.1">
    <property type="nucleotide sequence ID" value="NZ_VUNS01000008.1"/>
</dbReference>
<keyword evidence="2" id="KW-0238">DNA-binding</keyword>
<proteinExistence type="predicted"/>
<dbReference type="Gene3D" id="3.40.50.2300">
    <property type="match status" value="2"/>
</dbReference>
<dbReference type="PANTHER" id="PTHR30146:SF109">
    <property type="entry name" value="HTH-TYPE TRANSCRIPTIONAL REGULATOR GALS"/>
    <property type="match status" value="1"/>
</dbReference>
<organism evidence="5 6">
    <name type="scientific">Victivallis lenta</name>
    <dbReference type="NCBI Taxonomy" id="2606640"/>
    <lineage>
        <taxon>Bacteria</taxon>
        <taxon>Pseudomonadati</taxon>
        <taxon>Lentisphaerota</taxon>
        <taxon>Lentisphaeria</taxon>
        <taxon>Victivallales</taxon>
        <taxon>Victivallaceae</taxon>
        <taxon>Victivallis</taxon>
    </lineage>
</organism>
<dbReference type="GO" id="GO:0000976">
    <property type="term" value="F:transcription cis-regulatory region binding"/>
    <property type="evidence" value="ECO:0007669"/>
    <property type="project" value="TreeGrafter"/>
</dbReference>
<dbReference type="SUPFAM" id="SSF53822">
    <property type="entry name" value="Periplasmic binding protein-like I"/>
    <property type="match status" value="1"/>
</dbReference>
<evidence type="ECO:0000313" key="5">
    <source>
        <dbReference type="EMBL" id="MST97201.1"/>
    </source>
</evidence>
<evidence type="ECO:0000313" key="6">
    <source>
        <dbReference type="Proteomes" id="UP000435649"/>
    </source>
</evidence>
<keyword evidence="3" id="KW-0804">Transcription</keyword>
<evidence type="ECO:0000259" key="4">
    <source>
        <dbReference type="PROSITE" id="PS50932"/>
    </source>
</evidence>
<dbReference type="Pfam" id="PF00356">
    <property type="entry name" value="LacI"/>
    <property type="match status" value="1"/>
</dbReference>
<comment type="caution">
    <text evidence="5">The sequence shown here is derived from an EMBL/GenBank/DDBJ whole genome shotgun (WGS) entry which is preliminary data.</text>
</comment>
<evidence type="ECO:0000256" key="1">
    <source>
        <dbReference type="ARBA" id="ARBA00023015"/>
    </source>
</evidence>